<organism evidence="1 2">
    <name type="scientific">Vibrio maritimus</name>
    <dbReference type="NCBI Taxonomy" id="990268"/>
    <lineage>
        <taxon>Bacteria</taxon>
        <taxon>Pseudomonadati</taxon>
        <taxon>Pseudomonadota</taxon>
        <taxon>Gammaproteobacteria</taxon>
        <taxon>Vibrionales</taxon>
        <taxon>Vibrionaceae</taxon>
        <taxon>Vibrio</taxon>
    </lineage>
</organism>
<dbReference type="EMBL" id="BBMR01000017">
    <property type="protein sequence ID" value="GAL22988.1"/>
    <property type="molecule type" value="Genomic_DNA"/>
</dbReference>
<reference evidence="1 2" key="2">
    <citation type="submission" date="2014-09" db="EMBL/GenBank/DDBJ databases">
        <authorList>
            <consortium name="NBRP consortium"/>
            <person name="Sawabe T."/>
            <person name="Meirelles P."/>
            <person name="Nakanishi M."/>
            <person name="Sayaka M."/>
            <person name="Hattori M."/>
            <person name="Ohkuma M."/>
        </authorList>
    </citation>
    <scope>NUCLEOTIDE SEQUENCE [LARGE SCALE GENOMIC DNA]</scope>
    <source>
        <strain evidence="2">JCM19235</strain>
    </source>
</reference>
<dbReference type="Proteomes" id="UP000029228">
    <property type="component" value="Unassembled WGS sequence"/>
</dbReference>
<evidence type="ECO:0000313" key="2">
    <source>
        <dbReference type="Proteomes" id="UP000029228"/>
    </source>
</evidence>
<accession>A0A090S895</accession>
<gene>
    <name evidence="1" type="ORF">JCM19235_1289</name>
</gene>
<proteinExistence type="predicted"/>
<sequence>MSTAESGALFSANYHGLPWKVSVSSGVISDAVLKVRE</sequence>
<protein>
    <submittedName>
        <fullName evidence="1">Uncharacterized protein</fullName>
    </submittedName>
</protein>
<dbReference type="AlphaFoldDB" id="A0A090S895"/>
<comment type="caution">
    <text evidence="1">The sequence shown here is derived from an EMBL/GenBank/DDBJ whole genome shotgun (WGS) entry which is preliminary data.</text>
</comment>
<evidence type="ECO:0000313" key="1">
    <source>
        <dbReference type="EMBL" id="GAL22988.1"/>
    </source>
</evidence>
<name>A0A090S895_9VIBR</name>
<keyword evidence="2" id="KW-1185">Reference proteome</keyword>
<dbReference type="STRING" id="990268.JCM19235_1289"/>
<reference evidence="1 2" key="1">
    <citation type="submission" date="2014-09" db="EMBL/GenBank/DDBJ databases">
        <title>Vibrio maritimus JCM 19235. (C45) whole genome shotgun sequence.</title>
        <authorList>
            <person name="Sawabe T."/>
            <person name="Meirelles P."/>
            <person name="Nakanishi M."/>
            <person name="Sayaka M."/>
            <person name="Hattori M."/>
            <person name="Ohkuma M."/>
        </authorList>
    </citation>
    <scope>NUCLEOTIDE SEQUENCE [LARGE SCALE GENOMIC DNA]</scope>
    <source>
        <strain evidence="2">JCM19235</strain>
    </source>
</reference>